<dbReference type="InterPro" id="IPR023214">
    <property type="entry name" value="HAD_sf"/>
</dbReference>
<dbReference type="AlphaFoldDB" id="A0A192CCX6"/>
<dbReference type="Gene3D" id="1.10.150.400">
    <property type="match status" value="1"/>
</dbReference>
<dbReference type="SUPFAM" id="SSF56784">
    <property type="entry name" value="HAD-like"/>
    <property type="match status" value="1"/>
</dbReference>
<keyword evidence="1" id="KW-0479">Metal-binding</keyword>
<dbReference type="GO" id="GO:0046872">
    <property type="term" value="F:metal ion binding"/>
    <property type="evidence" value="ECO:0007669"/>
    <property type="project" value="UniProtKB-KW"/>
</dbReference>
<dbReference type="PATRIC" id="fig|941280.3.peg.2123"/>
<protein>
    <submittedName>
        <fullName evidence="3">Glycosyltransferase</fullName>
        <ecNumber evidence="3">2.4.1.-</ecNumber>
    </submittedName>
</protein>
<evidence type="ECO:0000256" key="1">
    <source>
        <dbReference type="ARBA" id="ARBA00022723"/>
    </source>
</evidence>
<name>A0A192CCX6_ECO25</name>
<dbReference type="EMBL" id="CP015085">
    <property type="protein sequence ID" value="ANK03399.1"/>
    <property type="molecule type" value="Genomic_DNA"/>
</dbReference>
<evidence type="ECO:0000256" key="2">
    <source>
        <dbReference type="ARBA" id="ARBA00022842"/>
    </source>
</evidence>
<evidence type="ECO:0000313" key="4">
    <source>
        <dbReference type="Proteomes" id="UP000183316"/>
    </source>
</evidence>
<dbReference type="NCBIfam" id="TIGR01549">
    <property type="entry name" value="HAD-SF-IA-v1"/>
    <property type="match status" value="1"/>
</dbReference>
<organism evidence="3 4">
    <name type="scientific">Escherichia coli O25b:H4</name>
    <dbReference type="NCBI Taxonomy" id="941280"/>
    <lineage>
        <taxon>Bacteria</taxon>
        <taxon>Pseudomonadati</taxon>
        <taxon>Pseudomonadota</taxon>
        <taxon>Gammaproteobacteria</taxon>
        <taxon>Enterobacterales</taxon>
        <taxon>Enterobacteriaceae</taxon>
        <taxon>Escherichia</taxon>
    </lineage>
</organism>
<reference evidence="3 4" key="1">
    <citation type="submission" date="2016-03" db="EMBL/GenBank/DDBJ databases">
        <title>Genome Sequence and Comparative Pathogenic Determinants of Uropathogenic Escherichia coli O25b:H4, a Clinical Isolate from Saudi Arabia.</title>
        <authorList>
            <person name="Alyamani E.A.J."/>
            <person name="Khiyami M.A."/>
            <person name="Booq R.Y."/>
            <person name="Bahwerth F.S."/>
            <person name="Vaisvil B."/>
            <person name="Schmitt D.P."/>
            <person name="Kapatral V."/>
        </authorList>
    </citation>
    <scope>NUCLEOTIDE SEQUENCE [LARGE SCALE GENOMIC DNA]</scope>
    <source>
        <strain evidence="3 4">O25b:H4</strain>
    </source>
</reference>
<dbReference type="EC" id="2.4.1.-" evidence="3"/>
<dbReference type="Gene3D" id="3.40.50.1000">
    <property type="entry name" value="HAD superfamily/HAD-like"/>
    <property type="match status" value="1"/>
</dbReference>
<dbReference type="GO" id="GO:0016757">
    <property type="term" value="F:glycosyltransferase activity"/>
    <property type="evidence" value="ECO:0007669"/>
    <property type="project" value="UniProtKB-KW"/>
</dbReference>
<sequence length="1114" mass="129552">MMKHIYITSDFLMTSGEEQDNNIRWVYDFISRPIEIATSYDAKCFSTKKWNVLNFDRKHFFSLSNIEYVEDKQFYYNERDINSESIKYIKSIIKNDIILVGYELSEQTRKILDKIKVTYIDIWLHPIRYMDDVLFGLKSNNEEINNKLYTFNIPSETYYLYADRLKVQNYRGYRKNKSYLKDNSALFVGQTLNDKAVFHNGKMLNLLDFKNVFEKVVKKYNHVYYSRHPFVKDGDEEIINYLKKFKNVTLNDDPTYHLLASKEIEYVFSISSSVVHEAKYFGKDVEFLYKPVITIGDHKKDYTSVMHEIFYGHFWASILSPLINVNNVPVVSYFSGKDKTRDALSFYWGYRSIDKVESVKQTVSTLWNKTQEINAPKSPQPKNKKSKSGLFDIIKEKKVISFDIFDTLITRKFYSPRDLFNLVENEYNKNNKSNLKEFKQFRILAENKALEKAIKNGKQECTLDEIYNCLKEILFLTDKECSCLKKIEIEQEIKNIIPRRRGVDIFEYAKKLDKKIVLTSDMYLKSDVIEVILQKNKITGYDKIYLSSEIGLKKKTGDLFKYVINDNGVNNNEVLHIGDNIEGDVRVPSSMGINTYHIPRAIDIAKFYTPEMKNWVDTVSLNKTPLLDAVVTTISNRYYDNESQEKSSPYCADKFKFGYQAFGPVIIGFTSWIKKIAIENNIKKLYFLSRDTKVAYDCFNILYPDINIESHYIYSSRRSVSIPLFKSKKDLLVEVYKTIYSTTISAWLENRFGITKDQYSVEVLQKYSLKDYDHPIGGKFSKDKLSQLVCELSDIILENAKQERINLIDYLSSHGMDTNENIAVVDIGYAASMQSAYQKILNKENIHGIYYATFNSALKNVSDSSLLHGYSVHLENPSSPKYGICSHRFFYETIFCDADNSFIKPIKTNNGFEIVKSKFDDSTRQTVVKEIHSGVLALAHDLAENYSSSVLNGYIDPSLGSFLFDSFLKTPNKNDAEMFKGVLFEDAIGPNIRRYLFVPDEYKNDKKTIDNMIWKEAASLFINPTPSQDAKIKSELSVTDVNNTVSTKKDKIDKVQPKPIESKKNRFAVIERAVFGLFLRDGKKNKYIGNREMFFKDSKNKFILHYYNLFGSKF</sequence>
<keyword evidence="3" id="KW-0808">Transferase</keyword>
<dbReference type="InterPro" id="IPR006439">
    <property type="entry name" value="HAD-SF_hydro_IA"/>
</dbReference>
<keyword evidence="2" id="KW-0460">Magnesium</keyword>
<dbReference type="Proteomes" id="UP000183316">
    <property type="component" value="Chromosome"/>
</dbReference>
<keyword evidence="3" id="KW-0328">Glycosyltransferase</keyword>
<gene>
    <name evidence="3" type="ORF">WLH_02138</name>
</gene>
<dbReference type="InterPro" id="IPR036412">
    <property type="entry name" value="HAD-like_sf"/>
</dbReference>
<proteinExistence type="predicted"/>
<dbReference type="RefSeq" id="WP_223412042.1">
    <property type="nucleotide sequence ID" value="NZ_CP015085.1"/>
</dbReference>
<evidence type="ECO:0000313" key="3">
    <source>
        <dbReference type="EMBL" id="ANK03399.1"/>
    </source>
</evidence>
<accession>A0A192CCX6</accession>